<reference evidence="2 3" key="1">
    <citation type="submission" date="2022-06" db="EMBL/GenBank/DDBJ databases">
        <title>Genomic Encyclopedia of Archaeal and Bacterial Type Strains, Phase II (KMG-II): from individual species to whole genera.</title>
        <authorList>
            <person name="Goeker M."/>
        </authorList>
    </citation>
    <scope>NUCLEOTIDE SEQUENCE [LARGE SCALE GENOMIC DNA]</scope>
    <source>
        <strain evidence="2 3">DSM 44693</strain>
    </source>
</reference>
<proteinExistence type="predicted"/>
<evidence type="ECO:0000313" key="3">
    <source>
        <dbReference type="Proteomes" id="UP001206895"/>
    </source>
</evidence>
<evidence type="ECO:0000313" key="2">
    <source>
        <dbReference type="EMBL" id="MCP2174408.1"/>
    </source>
</evidence>
<dbReference type="InterPro" id="IPR036689">
    <property type="entry name" value="ESAT-6-like_sf"/>
</dbReference>
<dbReference type="EMBL" id="JAMTCJ010000001">
    <property type="protein sequence ID" value="MCP2174408.1"/>
    <property type="molecule type" value="Genomic_DNA"/>
</dbReference>
<sequence>MTTRAAALAGLQYFSDVRAIAAQVGVAVPGDAAIAARFAATDSIDLTALADDAVMLDDVIVTLGGAVDSAHDVRRGLATVWHGAAAEAADAAVGTHLRTASDVVDGVRTVSATVTAAATALGRVQGSKHRTLAMLQADNVAGQPMSTISAEDVAADPEPYRADIVGAVELFTRTMDVVDAAAAAILATLTDSFRALPAPHEIGPRASLRPGQRSGPRRDPRARRRTDIVVTPTAGGGRGRGGPDPDVVVAAISAGATIAGAAIAAASSVGTAATGGVGAVLTHLINAGSDLGDGPDGDDRAIVPIVPGRTEPEASVGEGSSRATDPIAPTAVVPVPVAPQPLLGVEPSSPTVRGFESETVPEVPAAVLSPDTDDRSPSTYTADPPSPGTAEAWGVPSVGPRQRDREQSRGRPDPDDGGGLALAGDR</sequence>
<feature type="compositionally biased region" description="Gly residues" evidence="1">
    <location>
        <begin position="417"/>
        <end position="426"/>
    </location>
</feature>
<dbReference type="Proteomes" id="UP001206895">
    <property type="component" value="Unassembled WGS sequence"/>
</dbReference>
<organism evidence="2 3">
    <name type="scientific">Williamsia maris</name>
    <dbReference type="NCBI Taxonomy" id="72806"/>
    <lineage>
        <taxon>Bacteria</taxon>
        <taxon>Bacillati</taxon>
        <taxon>Actinomycetota</taxon>
        <taxon>Actinomycetes</taxon>
        <taxon>Mycobacteriales</taxon>
        <taxon>Nocardiaceae</taxon>
        <taxon>Williamsia</taxon>
    </lineage>
</organism>
<gene>
    <name evidence="2" type="ORF">LX13_000215</name>
</gene>
<protein>
    <submittedName>
        <fullName evidence="2">Uncharacterized protein</fullName>
    </submittedName>
</protein>
<keyword evidence="3" id="KW-1185">Reference proteome</keyword>
<feature type="region of interest" description="Disordered" evidence="1">
    <location>
        <begin position="308"/>
        <end position="327"/>
    </location>
</feature>
<comment type="caution">
    <text evidence="2">The sequence shown here is derived from an EMBL/GenBank/DDBJ whole genome shotgun (WGS) entry which is preliminary data.</text>
</comment>
<feature type="region of interest" description="Disordered" evidence="1">
    <location>
        <begin position="344"/>
        <end position="426"/>
    </location>
</feature>
<dbReference type="RefSeq" id="WP_253659474.1">
    <property type="nucleotide sequence ID" value="NZ_BAAAJQ010000001.1"/>
</dbReference>
<dbReference type="SUPFAM" id="SSF140453">
    <property type="entry name" value="EsxAB dimer-like"/>
    <property type="match status" value="1"/>
</dbReference>
<name>A0ABT1H9S4_9NOCA</name>
<accession>A0ABT1H9S4</accession>
<evidence type="ECO:0000256" key="1">
    <source>
        <dbReference type="SAM" id="MobiDB-lite"/>
    </source>
</evidence>
<feature type="region of interest" description="Disordered" evidence="1">
    <location>
        <begin position="198"/>
        <end position="244"/>
    </location>
</feature>
<feature type="compositionally biased region" description="Basic and acidic residues" evidence="1">
    <location>
        <begin position="401"/>
        <end position="414"/>
    </location>
</feature>